<evidence type="ECO:0000313" key="2">
    <source>
        <dbReference type="EMBL" id="RMA93181.1"/>
    </source>
</evidence>
<keyword evidence="1" id="KW-1133">Transmembrane helix</keyword>
<keyword evidence="1" id="KW-0812">Transmembrane</keyword>
<dbReference type="AlphaFoldDB" id="A0A3M0B7R4"/>
<sequence>MNETFELILTIVVFGLMFGGIFALMIYWSKKNTVVDERDKKWYKDEKTKEEQ</sequence>
<keyword evidence="3" id="KW-1185">Reference proteome</keyword>
<gene>
    <name evidence="2" type="ORF">CLV39_1237</name>
</gene>
<accession>A0A3M0B7R4</accession>
<evidence type="ECO:0000256" key="1">
    <source>
        <dbReference type="SAM" id="Phobius"/>
    </source>
</evidence>
<organism evidence="2 3">
    <name type="scientific">Hydrogenothermus marinus</name>
    <dbReference type="NCBI Taxonomy" id="133270"/>
    <lineage>
        <taxon>Bacteria</taxon>
        <taxon>Pseudomonadati</taxon>
        <taxon>Aquificota</taxon>
        <taxon>Aquificia</taxon>
        <taxon>Aquificales</taxon>
        <taxon>Hydrogenothermaceae</taxon>
        <taxon>Hydrogenothermus</taxon>
    </lineage>
</organism>
<keyword evidence="1" id="KW-0472">Membrane</keyword>
<comment type="caution">
    <text evidence="2">The sequence shown here is derived from an EMBL/GenBank/DDBJ whole genome shotgun (WGS) entry which is preliminary data.</text>
</comment>
<name>A0A3M0B7R4_9AQUI</name>
<evidence type="ECO:0000313" key="3">
    <source>
        <dbReference type="Proteomes" id="UP000280842"/>
    </source>
</evidence>
<dbReference type="Proteomes" id="UP000280842">
    <property type="component" value="Unassembled WGS sequence"/>
</dbReference>
<reference evidence="2 3" key="1">
    <citation type="submission" date="2018-10" db="EMBL/GenBank/DDBJ databases">
        <title>Genomic Encyclopedia of Archaeal and Bacterial Type Strains, Phase II (KMG-II): from individual species to whole genera.</title>
        <authorList>
            <person name="Goeker M."/>
        </authorList>
    </citation>
    <scope>NUCLEOTIDE SEQUENCE [LARGE SCALE GENOMIC DNA]</scope>
    <source>
        <strain evidence="2 3">VM1</strain>
    </source>
</reference>
<proteinExistence type="predicted"/>
<dbReference type="EMBL" id="REFO01000013">
    <property type="protein sequence ID" value="RMA93181.1"/>
    <property type="molecule type" value="Genomic_DNA"/>
</dbReference>
<protein>
    <submittedName>
        <fullName evidence="2">Uncharacterized protein</fullName>
    </submittedName>
</protein>
<dbReference type="RefSeq" id="WP_170145619.1">
    <property type="nucleotide sequence ID" value="NZ_REFO01000013.1"/>
</dbReference>
<feature type="transmembrane region" description="Helical" evidence="1">
    <location>
        <begin position="7"/>
        <end position="28"/>
    </location>
</feature>